<protein>
    <submittedName>
        <fullName evidence="1">Uncharacterized protein</fullName>
    </submittedName>
</protein>
<feature type="non-terminal residue" evidence="1">
    <location>
        <position position="1"/>
    </location>
</feature>
<proteinExistence type="predicted"/>
<sequence>GNVTDLNQYLTTSKEKRLSSNNFVFNCKLILGDYLQPAPAGLAADGQFIRLSQDEVVKRLEEIKTMFCTPATNITSKPQKSHMISQLIKEPTENPVQPSSEVRKRLVFTLQQK</sequence>
<gene>
    <name evidence="1" type="ORF">g.49209</name>
</gene>
<dbReference type="EMBL" id="GECZ01021601">
    <property type="protein sequence ID" value="JAS48168.1"/>
    <property type="molecule type" value="Transcribed_RNA"/>
</dbReference>
<reference evidence="1" key="1">
    <citation type="submission" date="2015-11" db="EMBL/GenBank/DDBJ databases">
        <title>De novo transcriptome assembly of four potential Pierce s Disease insect vectors from Arizona vineyards.</title>
        <authorList>
            <person name="Tassone E.E."/>
        </authorList>
    </citation>
    <scope>NUCLEOTIDE SEQUENCE</scope>
</reference>
<dbReference type="AlphaFoldDB" id="A0A1B6FDA0"/>
<accession>A0A1B6FDA0</accession>
<organism evidence="1">
    <name type="scientific">Cuerna arida</name>
    <dbReference type="NCBI Taxonomy" id="1464854"/>
    <lineage>
        <taxon>Eukaryota</taxon>
        <taxon>Metazoa</taxon>
        <taxon>Ecdysozoa</taxon>
        <taxon>Arthropoda</taxon>
        <taxon>Hexapoda</taxon>
        <taxon>Insecta</taxon>
        <taxon>Pterygota</taxon>
        <taxon>Neoptera</taxon>
        <taxon>Paraneoptera</taxon>
        <taxon>Hemiptera</taxon>
        <taxon>Auchenorrhyncha</taxon>
        <taxon>Membracoidea</taxon>
        <taxon>Cicadellidae</taxon>
        <taxon>Cicadellinae</taxon>
        <taxon>Proconiini</taxon>
        <taxon>Cuerna</taxon>
    </lineage>
</organism>
<evidence type="ECO:0000313" key="1">
    <source>
        <dbReference type="EMBL" id="JAS48168.1"/>
    </source>
</evidence>
<name>A0A1B6FDA0_9HEMI</name>
<feature type="non-terminal residue" evidence="1">
    <location>
        <position position="113"/>
    </location>
</feature>